<dbReference type="OrthoDB" id="5975932at2759"/>
<dbReference type="InParanoid" id="A0A6P8I8V8"/>
<sequence>MNQRHTSSPEAYKLYYLNQAQQRGDGPSSPFFGGKLFQRGYGQLEDEISLIHPKSYECTIDELDLFTISPTQNSVLKKVDVEFRPLSTLNSNTPIEFSIPGNEDCIRLPHTQLYVAGTIKHKDGTALEANERVAPVNNFLHSLWKQIDVFFGSPRVSNPTNTQSYKAYLETVLNFGTGAKGSQLQTSMWNEDTAGSFDDTRVAAEGTNKGFKKRNDLIKESTEFEMIAPLFVDAFTIRKYLLSFVGMKVKLIPSSPEFCLMSGATGKEYVINLTSAVLKVRKMEIAPHIIMAHEAALMKSPACYTIRRTECKAFTIPGTTPSITKDNVLDGQIPKRFVVGLVRASAVNGHLKQNPFEFKLFGMSSIGVYIDDEHAGGKLMKLKLTANGGHFIEAYQTLFTGTGKFRLDNGNSITRSDYYQGYGLFVVDLTPDGCDSPELLTLRQKGNLTLEIVFDRALTEAINLFCYAEFDNI</sequence>
<dbReference type="RefSeq" id="XP_031563671.1">
    <property type="nucleotide sequence ID" value="XM_031707811.1"/>
</dbReference>
<accession>A0A6P8I8V8</accession>
<dbReference type="PANTHER" id="PTHR23409">
    <property type="entry name" value="RIBONUCLEOSIDE-DIPHOSPHATE REDUCTASE SMALL CHAIN"/>
    <property type="match status" value="1"/>
</dbReference>
<dbReference type="GeneID" id="116299181"/>
<protein>
    <submittedName>
        <fullName evidence="2">Uncharacterized protein F54H12.2-like</fullName>
    </submittedName>
</protein>
<dbReference type="Proteomes" id="UP000515163">
    <property type="component" value="Unplaced"/>
</dbReference>
<evidence type="ECO:0000313" key="1">
    <source>
        <dbReference type="Proteomes" id="UP000515163"/>
    </source>
</evidence>
<dbReference type="GO" id="GO:0005829">
    <property type="term" value="C:cytosol"/>
    <property type="evidence" value="ECO:0007669"/>
    <property type="project" value="TreeGrafter"/>
</dbReference>
<dbReference type="GO" id="GO:0004748">
    <property type="term" value="F:ribonucleoside-diphosphate reductase activity, thioredoxin disulfide as acceptor"/>
    <property type="evidence" value="ECO:0007669"/>
    <property type="project" value="TreeGrafter"/>
</dbReference>
<dbReference type="KEGG" id="aten:116299181"/>
<dbReference type="InterPro" id="IPR000358">
    <property type="entry name" value="RNR_small_fam"/>
</dbReference>
<reference evidence="2" key="1">
    <citation type="submission" date="2025-08" db="UniProtKB">
        <authorList>
            <consortium name="RefSeq"/>
        </authorList>
    </citation>
    <scope>IDENTIFICATION</scope>
    <source>
        <tissue evidence="2">Tentacle</tissue>
    </source>
</reference>
<evidence type="ECO:0000313" key="2">
    <source>
        <dbReference type="RefSeq" id="XP_031563671.1"/>
    </source>
</evidence>
<dbReference type="AlphaFoldDB" id="A0A6P8I8V8"/>
<name>A0A6P8I8V8_ACTTE</name>
<organism evidence="1 2">
    <name type="scientific">Actinia tenebrosa</name>
    <name type="common">Australian red waratah sea anemone</name>
    <dbReference type="NCBI Taxonomy" id="6105"/>
    <lineage>
        <taxon>Eukaryota</taxon>
        <taxon>Metazoa</taxon>
        <taxon>Cnidaria</taxon>
        <taxon>Anthozoa</taxon>
        <taxon>Hexacorallia</taxon>
        <taxon>Actiniaria</taxon>
        <taxon>Actiniidae</taxon>
        <taxon>Actinia</taxon>
    </lineage>
</organism>
<dbReference type="PANTHER" id="PTHR23409:SF21">
    <property type="entry name" value="CAPSID PROTEIN"/>
    <property type="match status" value="1"/>
</dbReference>
<proteinExistence type="predicted"/>
<gene>
    <name evidence="2" type="primary">LOC116299181</name>
</gene>
<keyword evidence="1" id="KW-1185">Reference proteome</keyword>
<dbReference type="GO" id="GO:0009263">
    <property type="term" value="P:deoxyribonucleotide biosynthetic process"/>
    <property type="evidence" value="ECO:0007669"/>
    <property type="project" value="InterPro"/>
</dbReference>